<proteinExistence type="predicted"/>
<dbReference type="Proteomes" id="UP000036681">
    <property type="component" value="Unplaced"/>
</dbReference>
<evidence type="ECO:0000313" key="2">
    <source>
        <dbReference type="WBParaSite" id="ALUE_0000270201-mRNA-1"/>
    </source>
</evidence>
<dbReference type="AlphaFoldDB" id="A0A0M3HMF7"/>
<evidence type="ECO:0000313" key="1">
    <source>
        <dbReference type="Proteomes" id="UP000036681"/>
    </source>
</evidence>
<sequence>MTVADMTVLEVAAYKATEPEQQTARKPAASA</sequence>
<name>A0A0M3HMF7_ASCLU</name>
<organism evidence="1 2">
    <name type="scientific">Ascaris lumbricoides</name>
    <name type="common">Giant roundworm</name>
    <dbReference type="NCBI Taxonomy" id="6252"/>
    <lineage>
        <taxon>Eukaryota</taxon>
        <taxon>Metazoa</taxon>
        <taxon>Ecdysozoa</taxon>
        <taxon>Nematoda</taxon>
        <taxon>Chromadorea</taxon>
        <taxon>Rhabditida</taxon>
        <taxon>Spirurina</taxon>
        <taxon>Ascaridomorpha</taxon>
        <taxon>Ascaridoidea</taxon>
        <taxon>Ascarididae</taxon>
        <taxon>Ascaris</taxon>
    </lineage>
</organism>
<accession>A0A0M3HMF7</accession>
<protein>
    <submittedName>
        <fullName evidence="2">50S ribosomal protein L23</fullName>
    </submittedName>
</protein>
<dbReference type="WBParaSite" id="ALUE_0000270201-mRNA-1">
    <property type="protein sequence ID" value="ALUE_0000270201-mRNA-1"/>
    <property type="gene ID" value="ALUE_0000270201"/>
</dbReference>
<keyword evidence="1" id="KW-1185">Reference proteome</keyword>
<reference evidence="2" key="1">
    <citation type="submission" date="2017-02" db="UniProtKB">
        <authorList>
            <consortium name="WormBaseParasite"/>
        </authorList>
    </citation>
    <scope>IDENTIFICATION</scope>
</reference>